<comment type="similarity">
    <text evidence="2 18">Belongs to the AAA ATPase family.</text>
</comment>
<proteinExistence type="inferred from homology"/>
<keyword evidence="23" id="KW-1185">Reference proteome</keyword>
<gene>
    <name evidence="22" type="primary">LOC110491491</name>
</gene>
<dbReference type="Gene3D" id="3.10.330.10">
    <property type="match status" value="1"/>
</dbReference>
<dbReference type="EC" id="3.6.4.6" evidence="3 18"/>
<dbReference type="PANTHER" id="PTHR23078">
    <property type="entry name" value="VESICULAR-FUSION PROTEIN NSF"/>
    <property type="match status" value="1"/>
</dbReference>
<evidence type="ECO:0000256" key="4">
    <source>
        <dbReference type="ARBA" id="ARBA00019912"/>
    </source>
</evidence>
<evidence type="ECO:0000256" key="5">
    <source>
        <dbReference type="ARBA" id="ARBA00022448"/>
    </source>
</evidence>
<dbReference type="GO" id="GO:0043001">
    <property type="term" value="P:Golgi to plasma membrane protein transport"/>
    <property type="evidence" value="ECO:0007669"/>
    <property type="project" value="TreeGrafter"/>
</dbReference>
<dbReference type="SMART" id="SM01072">
    <property type="entry name" value="CDC48_2"/>
    <property type="match status" value="1"/>
</dbReference>
<dbReference type="InterPro" id="IPR041569">
    <property type="entry name" value="AAA_lid_3"/>
</dbReference>
<evidence type="ECO:0000256" key="18">
    <source>
        <dbReference type="RuleBase" id="RU367045"/>
    </source>
</evidence>
<evidence type="ECO:0000313" key="23">
    <source>
        <dbReference type="Proteomes" id="UP000694395"/>
    </source>
</evidence>
<dbReference type="GO" id="GO:0005524">
    <property type="term" value="F:ATP binding"/>
    <property type="evidence" value="ECO:0007669"/>
    <property type="project" value="UniProtKB-UniRule"/>
</dbReference>
<evidence type="ECO:0000256" key="1">
    <source>
        <dbReference type="ARBA" id="ARBA00004496"/>
    </source>
</evidence>
<dbReference type="FunFam" id="3.40.50.300:FF:000187">
    <property type="entry name" value="Vesicular-fusion ATPase SEC18"/>
    <property type="match status" value="1"/>
</dbReference>
<feature type="domain" description="CDC48" evidence="20">
    <location>
        <begin position="111"/>
        <end position="183"/>
    </location>
</feature>
<evidence type="ECO:0000256" key="3">
    <source>
        <dbReference type="ARBA" id="ARBA00012674"/>
    </source>
</evidence>
<dbReference type="InterPro" id="IPR004201">
    <property type="entry name" value="Cdc48_dom2"/>
</dbReference>
<sequence length="843" mass="93240">MAGRTLQAGRCPTDELSLTNCAVVSEKESQFEHHVTVRTTPTHKFVFTVKTHQSVVPGTIAFSLPQRKWAGISIGQDVEVTGYNFDKSKQCVGTVIVEIDFLQKKSVDSSPYDSDKMAAEFIQHFNSQAFSVGQQLVFSFCEKLFGLLIKDIEAMDPSILKGNAGSGKKHNIDIGLLLGNSQVVFEKAESSSLTLIGKAKTRESRQSIINPDWNFERMGIGGLDKEFSDIFRRAFASRVFPPDIVEQMGCKHVKGILLFGPPGCGKTLMARQIGKMLNAREPKVVNGPEILNKYVGESEANIRKLFADAEDEQKRLGANSGLHIIIFDEIDAICKQRGSMAGSTGVHDTVVNQLLSKIDGVEQLNNILVIGMTNRPDLIDEALLRPGRLEVKMEIGKKAQRSTPQSIHPNQRPCLIFVSLLYSGFSLFSGCFFSSEKDIVIYRCCTFLPDNQQNTTQTFLLFQVHLLYSMQLCSKKNTDIYETFPLALPPPGLPDEKGRVQILNIHTAKMRQFNLLGSDVDVSELAAETKNYSGAELEGLVRAAQSTAMNRHIKASATVEVDLEKAVNLQVHRDDFLASLDNDIKPAFGTNSEDYASYIMNGIIKWGDPVTAVLDDGELLVQQTKNSDRTPLVSVLLEGPPNSGKTALAAKIAEESQFPFIKICSPDKMIGHSEIAKCQAIKKIFEDAYKSQLSCVVVDDIERLLDYVPIGPRFSNLVLQALLVLLKKPPPKGRKLLIIGTTSRKDVLQEMEMLDAFSTTIHIPNISRGEQLVEALEMLGSFQEKERAAIAKAVKSQAVWIGIKKLTMVIEMAVQMDPEYRVSKFLTLLREQGALGSDKHIAI</sequence>
<dbReference type="GO" id="GO:0046872">
    <property type="term" value="F:metal ion binding"/>
    <property type="evidence" value="ECO:0007669"/>
    <property type="project" value="UniProtKB-UniRule"/>
</dbReference>
<evidence type="ECO:0000256" key="17">
    <source>
        <dbReference type="ARBA" id="ARBA00048883"/>
    </source>
</evidence>
<dbReference type="Pfam" id="PF02359">
    <property type="entry name" value="CDC48_N"/>
    <property type="match status" value="1"/>
</dbReference>
<evidence type="ECO:0000256" key="12">
    <source>
        <dbReference type="ARBA" id="ARBA00022840"/>
    </source>
</evidence>
<dbReference type="Pfam" id="PF17862">
    <property type="entry name" value="AAA_lid_3"/>
    <property type="match status" value="1"/>
</dbReference>
<name>A0A8K9UM74_ONCMY</name>
<dbReference type="FunFam" id="3.40.50.300:FF:000166">
    <property type="entry name" value="vesicle-fusing ATPase isoform X1"/>
    <property type="match status" value="1"/>
</dbReference>
<comment type="subunit">
    <text evidence="16">Homohexamer. Interacts with GABARAP and GABARAPL2. Interacts with GRIA2. Interacts with PLK2, leading to disrupt the interaction with GRIA2. Interacts with MUSK; may regulate MUSK endocytosis and activity. Interacts with CDK16.</text>
</comment>
<dbReference type="Proteomes" id="UP000694395">
    <property type="component" value="Chromosome 16"/>
</dbReference>
<evidence type="ECO:0000256" key="16">
    <source>
        <dbReference type="ARBA" id="ARBA00046527"/>
    </source>
</evidence>
<evidence type="ECO:0000256" key="6">
    <source>
        <dbReference type="ARBA" id="ARBA00022490"/>
    </source>
</evidence>
<evidence type="ECO:0000256" key="13">
    <source>
        <dbReference type="ARBA" id="ARBA00022842"/>
    </source>
</evidence>
<keyword evidence="9" id="KW-0677">Repeat</keyword>
<dbReference type="FunFam" id="1.10.8.60:FF:000031">
    <property type="entry name" value="vesicle-fusing ATPase isoform X1"/>
    <property type="match status" value="1"/>
</dbReference>
<dbReference type="SUPFAM" id="SSF50692">
    <property type="entry name" value="ADC-like"/>
    <property type="match status" value="1"/>
</dbReference>
<keyword evidence="10 18" id="KW-0547">Nucleotide-binding</keyword>
<dbReference type="SUPFAM" id="SSF54585">
    <property type="entry name" value="Cdc48 domain 2-like"/>
    <property type="match status" value="1"/>
</dbReference>
<evidence type="ECO:0000256" key="11">
    <source>
        <dbReference type="ARBA" id="ARBA00022801"/>
    </source>
</evidence>
<dbReference type="PANTHER" id="PTHR23078:SF3">
    <property type="entry name" value="VESICLE-FUSING ATPASE"/>
    <property type="match status" value="1"/>
</dbReference>
<keyword evidence="12 18" id="KW-0067">ATP-binding</keyword>
<dbReference type="GO" id="GO:0035494">
    <property type="term" value="P:SNARE complex disassembly"/>
    <property type="evidence" value="ECO:0007669"/>
    <property type="project" value="InterPro"/>
</dbReference>
<dbReference type="FunFam" id="2.40.40.20:FF:000006">
    <property type="entry name" value="vesicle-fusing ATPase isoform X1"/>
    <property type="match status" value="1"/>
</dbReference>
<dbReference type="InterPro" id="IPR054419">
    <property type="entry name" value="NSF_ATPase_lid"/>
</dbReference>
<dbReference type="Ensembl" id="ENSOMYT00000155191.1">
    <property type="protein sequence ID" value="ENSOMYP00000111804.1"/>
    <property type="gene ID" value="ENSOMYG00000042291.2"/>
</dbReference>
<dbReference type="InterPro" id="IPR003593">
    <property type="entry name" value="AAA+_ATPase"/>
</dbReference>
<dbReference type="SUPFAM" id="SSF52540">
    <property type="entry name" value="P-loop containing nucleoside triphosphate hydrolases"/>
    <property type="match status" value="2"/>
</dbReference>
<keyword evidence="6 18" id="KW-0963">Cytoplasm</keyword>
<accession>A0A8K9UM74</accession>
<dbReference type="Gene3D" id="3.40.50.300">
    <property type="entry name" value="P-loop containing nucleotide triphosphate hydrolases"/>
    <property type="match status" value="2"/>
</dbReference>
<dbReference type="GeneTree" id="ENSGT00530000064085"/>
<dbReference type="Gene3D" id="1.10.8.60">
    <property type="match status" value="2"/>
</dbReference>
<dbReference type="FunFam" id="3.10.330.10:FF:000003">
    <property type="entry name" value="vesicle-fusing ATPase isoform X1"/>
    <property type="match status" value="1"/>
</dbReference>
<comment type="function">
    <text evidence="18">Required for vesicle-mediated transport. Catalyzes the fusion of transport vesicles within the Golgi cisternae. Is also required for transport from the endoplasmic reticulum to the Golgi stack. Seems to function as a fusion protein required for the delivery of cargo proteins to all compartments of the Golgi stack independent of vesicle origin.</text>
</comment>
<dbReference type="InterPro" id="IPR003959">
    <property type="entry name" value="ATPase_AAA_core"/>
</dbReference>
<evidence type="ECO:0000256" key="8">
    <source>
        <dbReference type="ARBA" id="ARBA00022723"/>
    </source>
</evidence>
<evidence type="ECO:0000259" key="19">
    <source>
        <dbReference type="SMART" id="SM00382"/>
    </source>
</evidence>
<dbReference type="InterPro" id="IPR029067">
    <property type="entry name" value="CDC48_domain_2-like_sf"/>
</dbReference>
<reference evidence="22" key="1">
    <citation type="submission" date="2020-07" db="EMBL/GenBank/DDBJ databases">
        <title>A long reads based de novo assembly of the rainbow trout Arlee double haploid line genome.</title>
        <authorList>
            <person name="Gao G."/>
            <person name="Palti Y."/>
        </authorList>
    </citation>
    <scope>NUCLEOTIDE SEQUENCE [LARGE SCALE GENOMIC DNA]</scope>
</reference>
<keyword evidence="5 18" id="KW-0813">Transport</keyword>
<dbReference type="InterPro" id="IPR039812">
    <property type="entry name" value="Vesicle-fus_ATPase"/>
</dbReference>
<keyword evidence="7" id="KW-0597">Phosphoprotein</keyword>
<feature type="domain" description="AAA+ ATPase" evidence="19">
    <location>
        <begin position="252"/>
        <end position="399"/>
    </location>
</feature>
<evidence type="ECO:0000259" key="21">
    <source>
        <dbReference type="SMART" id="SM01073"/>
    </source>
</evidence>
<dbReference type="AlphaFoldDB" id="A0A8K9UM74"/>
<dbReference type="GO" id="GO:0016887">
    <property type="term" value="F:ATP hydrolysis activity"/>
    <property type="evidence" value="ECO:0007669"/>
    <property type="project" value="InterPro"/>
</dbReference>
<evidence type="ECO:0000256" key="14">
    <source>
        <dbReference type="ARBA" id="ARBA00022927"/>
    </source>
</evidence>
<dbReference type="InterPro" id="IPR003960">
    <property type="entry name" value="ATPase_AAA_CS"/>
</dbReference>
<dbReference type="GO" id="GO:0005795">
    <property type="term" value="C:Golgi stack"/>
    <property type="evidence" value="ECO:0007669"/>
    <property type="project" value="TreeGrafter"/>
</dbReference>
<comment type="catalytic activity">
    <reaction evidence="17 18">
        <text>ATP + H2O = ADP + phosphate + H(+)</text>
        <dbReference type="Rhea" id="RHEA:13065"/>
        <dbReference type="ChEBI" id="CHEBI:15377"/>
        <dbReference type="ChEBI" id="CHEBI:15378"/>
        <dbReference type="ChEBI" id="CHEBI:30616"/>
        <dbReference type="ChEBI" id="CHEBI:43474"/>
        <dbReference type="ChEBI" id="CHEBI:456216"/>
        <dbReference type="EC" id="3.6.4.6"/>
    </reaction>
</comment>
<reference evidence="22" key="2">
    <citation type="submission" date="2025-08" db="UniProtKB">
        <authorList>
            <consortium name="Ensembl"/>
        </authorList>
    </citation>
    <scope>IDENTIFICATION</scope>
</reference>
<feature type="domain" description="AAA+ ATPase" evidence="19">
    <location>
        <begin position="631"/>
        <end position="767"/>
    </location>
</feature>
<evidence type="ECO:0000256" key="9">
    <source>
        <dbReference type="ARBA" id="ARBA00022737"/>
    </source>
</evidence>
<keyword evidence="13 18" id="KW-0460">Magnesium</keyword>
<protein>
    <recommendedName>
        <fullName evidence="4 18">Vesicle-fusing ATPase</fullName>
        <ecNumber evidence="3 18">3.6.4.6</ecNumber>
    </recommendedName>
</protein>
<dbReference type="Pfam" id="PF02933">
    <property type="entry name" value="CDC48_2"/>
    <property type="match status" value="1"/>
</dbReference>
<evidence type="ECO:0000256" key="2">
    <source>
        <dbReference type="ARBA" id="ARBA00006914"/>
    </source>
</evidence>
<evidence type="ECO:0000313" key="22">
    <source>
        <dbReference type="Ensembl" id="ENSOMYP00000111804.1"/>
    </source>
</evidence>
<keyword evidence="11 18" id="KW-0378">Hydrolase</keyword>
<keyword evidence="18" id="KW-0931">ER-Golgi transport</keyword>
<dbReference type="PROSITE" id="PS00674">
    <property type="entry name" value="AAA"/>
    <property type="match status" value="1"/>
</dbReference>
<keyword evidence="15" id="KW-0007">Acetylation</keyword>
<dbReference type="Gene3D" id="2.40.40.20">
    <property type="match status" value="1"/>
</dbReference>
<comment type="cofactor">
    <cofactor evidence="18">
        <name>Mg(2+)</name>
        <dbReference type="ChEBI" id="CHEBI:18420"/>
    </cofactor>
    <text evidence="18">Binds 1 Mg(2+) ion per subunit.</text>
</comment>
<reference evidence="22" key="3">
    <citation type="submission" date="2025-09" db="UniProtKB">
        <authorList>
            <consortium name="Ensembl"/>
        </authorList>
    </citation>
    <scope>IDENTIFICATION</scope>
</reference>
<dbReference type="SMART" id="SM00382">
    <property type="entry name" value="AAA"/>
    <property type="match status" value="2"/>
</dbReference>
<dbReference type="FunFam" id="1.10.8.60:FF:000026">
    <property type="entry name" value="vesicle-fusing ATPase isoform X1"/>
    <property type="match status" value="1"/>
</dbReference>
<evidence type="ECO:0000256" key="7">
    <source>
        <dbReference type="ARBA" id="ARBA00022553"/>
    </source>
</evidence>
<dbReference type="InterPro" id="IPR003338">
    <property type="entry name" value="CDC4_N-term_subdom"/>
</dbReference>
<organism evidence="22 23">
    <name type="scientific">Oncorhynchus mykiss</name>
    <name type="common">Rainbow trout</name>
    <name type="synonym">Salmo gairdneri</name>
    <dbReference type="NCBI Taxonomy" id="8022"/>
    <lineage>
        <taxon>Eukaryota</taxon>
        <taxon>Metazoa</taxon>
        <taxon>Chordata</taxon>
        <taxon>Craniata</taxon>
        <taxon>Vertebrata</taxon>
        <taxon>Euteleostomi</taxon>
        <taxon>Actinopterygii</taxon>
        <taxon>Neopterygii</taxon>
        <taxon>Teleostei</taxon>
        <taxon>Protacanthopterygii</taxon>
        <taxon>Salmoniformes</taxon>
        <taxon>Salmonidae</taxon>
        <taxon>Salmoninae</taxon>
        <taxon>Oncorhynchus</taxon>
    </lineage>
</organism>
<evidence type="ECO:0000256" key="15">
    <source>
        <dbReference type="ARBA" id="ARBA00022990"/>
    </source>
</evidence>
<dbReference type="Pfam" id="PF21964">
    <property type="entry name" value="NSF_ATPase_lid"/>
    <property type="match status" value="1"/>
</dbReference>
<evidence type="ECO:0000259" key="20">
    <source>
        <dbReference type="SMART" id="SM01072"/>
    </source>
</evidence>
<dbReference type="GO" id="GO:0006891">
    <property type="term" value="P:intra-Golgi vesicle-mediated transport"/>
    <property type="evidence" value="ECO:0007669"/>
    <property type="project" value="TreeGrafter"/>
</dbReference>
<dbReference type="SMART" id="SM01073">
    <property type="entry name" value="CDC48_N"/>
    <property type="match status" value="1"/>
</dbReference>
<dbReference type="CDD" id="cd19504">
    <property type="entry name" value="RecA-like_NSF-SEC18_r1-like"/>
    <property type="match status" value="1"/>
</dbReference>
<comment type="subcellular location">
    <subcellularLocation>
        <location evidence="1 18">Cytoplasm</location>
    </subcellularLocation>
</comment>
<dbReference type="Pfam" id="PF00004">
    <property type="entry name" value="AAA"/>
    <property type="match status" value="2"/>
</dbReference>
<evidence type="ECO:0000256" key="10">
    <source>
        <dbReference type="ARBA" id="ARBA00022741"/>
    </source>
</evidence>
<feature type="domain" description="CDC48 N-terminal subdomain" evidence="21">
    <location>
        <begin position="5"/>
        <end position="85"/>
    </location>
</feature>
<keyword evidence="8 18" id="KW-0479">Metal-binding</keyword>
<dbReference type="InterPro" id="IPR027417">
    <property type="entry name" value="P-loop_NTPase"/>
</dbReference>
<dbReference type="InterPro" id="IPR009010">
    <property type="entry name" value="Asp_de-COase-like_dom_sf"/>
</dbReference>
<keyword evidence="14 18" id="KW-0653">Protein transport</keyword>